<dbReference type="EMBL" id="CYKH01000547">
    <property type="protein sequence ID" value="CUG05796.1"/>
    <property type="molecule type" value="Genomic_DNA"/>
</dbReference>
<sequence length="259" mass="27827">MLLDDFLGDGMELDGTSLGAYVHTSYAALEEAFRFANVDSSSCVIDIGCGDGRAALVAAARFGCHAVGGIDCDAPLIEKFAEKARSLVDCSAVDPTTNTSEVASKGSSSNLAISAEQETRFVCVAADALAWGRQSQLFYGDDELKSVLPPRTVVFANVVDKTDVPVLLPKPTHIYLYILQHRLKFLVPLLKRIRRDVPGVVIVSAFEFEVRPTDVDVVASSAAQPAETSDGPSESDYLDVPVAASFVESKGRLTFRVYK</sequence>
<dbReference type="CDD" id="cd02440">
    <property type="entry name" value="AdoMet_MTases"/>
    <property type="match status" value="1"/>
</dbReference>
<organism evidence="1 2">
    <name type="scientific">Bodo saltans</name>
    <name type="common">Flagellated protozoan</name>
    <dbReference type="NCBI Taxonomy" id="75058"/>
    <lineage>
        <taxon>Eukaryota</taxon>
        <taxon>Discoba</taxon>
        <taxon>Euglenozoa</taxon>
        <taxon>Kinetoplastea</taxon>
        <taxon>Metakinetoplastina</taxon>
        <taxon>Eubodonida</taxon>
        <taxon>Bodonidae</taxon>
        <taxon>Bodo</taxon>
    </lineage>
</organism>
<dbReference type="Gene3D" id="3.40.50.150">
    <property type="entry name" value="Vaccinia Virus protein VP39"/>
    <property type="match status" value="1"/>
</dbReference>
<reference evidence="2" key="1">
    <citation type="submission" date="2015-09" db="EMBL/GenBank/DDBJ databases">
        <authorList>
            <consortium name="Pathogen Informatics"/>
        </authorList>
    </citation>
    <scope>NUCLEOTIDE SEQUENCE [LARGE SCALE GENOMIC DNA]</scope>
    <source>
        <strain evidence="2">Lake Konstanz</strain>
    </source>
</reference>
<evidence type="ECO:0000313" key="1">
    <source>
        <dbReference type="EMBL" id="CUG05796.1"/>
    </source>
</evidence>
<evidence type="ECO:0008006" key="3">
    <source>
        <dbReference type="Google" id="ProtNLM"/>
    </source>
</evidence>
<name>A0A0S4IWN7_BODSA</name>
<dbReference type="OrthoDB" id="66144at2759"/>
<dbReference type="VEuPathDB" id="TriTrypDB:BSAL_71325"/>
<accession>A0A0S4IWN7</accession>
<evidence type="ECO:0000313" key="2">
    <source>
        <dbReference type="Proteomes" id="UP000051952"/>
    </source>
</evidence>
<gene>
    <name evidence="1" type="ORF">BSAL_71325</name>
</gene>
<dbReference type="Proteomes" id="UP000051952">
    <property type="component" value="Unassembled WGS sequence"/>
</dbReference>
<dbReference type="AlphaFoldDB" id="A0A0S4IWN7"/>
<dbReference type="InterPro" id="IPR029063">
    <property type="entry name" value="SAM-dependent_MTases_sf"/>
</dbReference>
<proteinExistence type="predicted"/>
<protein>
    <recommendedName>
        <fullName evidence="3">Methyltransferase domain-containing protein</fullName>
    </recommendedName>
</protein>
<keyword evidence="2" id="KW-1185">Reference proteome</keyword>
<dbReference type="SUPFAM" id="SSF53335">
    <property type="entry name" value="S-adenosyl-L-methionine-dependent methyltransferases"/>
    <property type="match status" value="1"/>
</dbReference>